<dbReference type="SUPFAM" id="SSF51905">
    <property type="entry name" value="FAD/NAD(P)-binding domain"/>
    <property type="match status" value="1"/>
</dbReference>
<dbReference type="InterPro" id="IPR036188">
    <property type="entry name" value="FAD/NAD-bd_sf"/>
</dbReference>
<dbReference type="OrthoDB" id="9795712at2"/>
<dbReference type="InterPro" id="IPR002938">
    <property type="entry name" value="FAD-bd"/>
</dbReference>
<dbReference type="InterPro" id="IPR011777">
    <property type="entry name" value="Geranylgeranyl_Rdtase_fam"/>
</dbReference>
<accession>A0A8J3ERU0</accession>
<dbReference type="NCBIfam" id="TIGR02032">
    <property type="entry name" value="GG-red-SF"/>
    <property type="match status" value="1"/>
</dbReference>
<evidence type="ECO:0000259" key="1">
    <source>
        <dbReference type="Pfam" id="PF01494"/>
    </source>
</evidence>
<dbReference type="AlphaFoldDB" id="A0A8J3ERU0"/>
<sequence length="429" mass="46412">MSRDATGGPLAPVTDADVVVVGAGPGGAAAAAHLAELGRDVVLLEKDPFPRDKVCGDGLTPRVVKELLELGMRDEAHGRVDGWATQQGLRIHGGHTVMELPWPQLDDWPGWGATATRKVFDEAVARLAERRGARLHEGVTVTGPVWRDGSESRVAGVRWKDADEREGIVRAPVVIAADGASGGLARALGVKRREDRPMAVAARTYYRSSRADDPWISSFLDLRDAEGDLLSGYGWIFPLDDGTLNVGLGLLSTSKDFQAVSYRKLLTSWAGGLADEWETTENNRTERIRSGPIPMGFNRTPLHQRGVLLVGDAGGMVNPFNGEGISYAMEAARLAAEVVDGALVTKRTADLDAYDAELRQRWGGYYTLGKVFAELVGHPAVMHVCTEYGMPHRPLMQLVFKLMAHLTDARPADTKDVLINTLQRLAPAA</sequence>
<dbReference type="PRINTS" id="PR00420">
    <property type="entry name" value="RNGMNOXGNASE"/>
</dbReference>
<dbReference type="PANTHER" id="PTHR42685:SF22">
    <property type="entry name" value="CONDITIONED MEDIUM FACTOR RECEPTOR 1"/>
    <property type="match status" value="1"/>
</dbReference>
<dbReference type="RefSeq" id="WP_130648507.1">
    <property type="nucleotide sequence ID" value="NZ_BMHA01000005.1"/>
</dbReference>
<protein>
    <submittedName>
        <fullName evidence="2">Drug:proton antiporter</fullName>
    </submittedName>
</protein>
<dbReference type="PANTHER" id="PTHR42685">
    <property type="entry name" value="GERANYLGERANYL DIPHOSPHATE REDUCTASE"/>
    <property type="match status" value="1"/>
</dbReference>
<evidence type="ECO:0000313" key="2">
    <source>
        <dbReference type="EMBL" id="GGI05713.1"/>
    </source>
</evidence>
<dbReference type="GO" id="GO:0071949">
    <property type="term" value="F:FAD binding"/>
    <property type="evidence" value="ECO:0007669"/>
    <property type="project" value="InterPro"/>
</dbReference>
<feature type="domain" description="FAD-binding" evidence="1">
    <location>
        <begin position="15"/>
        <end position="197"/>
    </location>
</feature>
<dbReference type="Gene3D" id="3.50.50.60">
    <property type="entry name" value="FAD/NAD(P)-binding domain"/>
    <property type="match status" value="1"/>
</dbReference>
<organism evidence="2 3">
    <name type="scientific">Egicoccus halophilus</name>
    <dbReference type="NCBI Taxonomy" id="1670830"/>
    <lineage>
        <taxon>Bacteria</taxon>
        <taxon>Bacillati</taxon>
        <taxon>Actinomycetota</taxon>
        <taxon>Nitriliruptoria</taxon>
        <taxon>Egicoccales</taxon>
        <taxon>Egicoccaceae</taxon>
        <taxon>Egicoccus</taxon>
    </lineage>
</organism>
<comment type="caution">
    <text evidence="2">The sequence shown here is derived from an EMBL/GenBank/DDBJ whole genome shotgun (WGS) entry which is preliminary data.</text>
</comment>
<keyword evidence="3" id="KW-1185">Reference proteome</keyword>
<dbReference type="Pfam" id="PF01494">
    <property type="entry name" value="FAD_binding_3"/>
    <property type="match status" value="1"/>
</dbReference>
<name>A0A8J3ERU0_9ACTN</name>
<reference evidence="2" key="1">
    <citation type="journal article" date="2014" name="Int. J. Syst. Evol. Microbiol.">
        <title>Complete genome sequence of Corynebacterium casei LMG S-19264T (=DSM 44701T), isolated from a smear-ripened cheese.</title>
        <authorList>
            <consortium name="US DOE Joint Genome Institute (JGI-PGF)"/>
            <person name="Walter F."/>
            <person name="Albersmeier A."/>
            <person name="Kalinowski J."/>
            <person name="Ruckert C."/>
        </authorList>
    </citation>
    <scope>NUCLEOTIDE SEQUENCE</scope>
    <source>
        <strain evidence="2">CGMCC 1.14988</strain>
    </source>
</reference>
<dbReference type="GO" id="GO:0016628">
    <property type="term" value="F:oxidoreductase activity, acting on the CH-CH group of donors, NAD or NADP as acceptor"/>
    <property type="evidence" value="ECO:0007669"/>
    <property type="project" value="InterPro"/>
</dbReference>
<evidence type="ECO:0000313" key="3">
    <source>
        <dbReference type="Proteomes" id="UP000650511"/>
    </source>
</evidence>
<dbReference type="InterPro" id="IPR050407">
    <property type="entry name" value="Geranylgeranyl_reductase"/>
</dbReference>
<proteinExistence type="predicted"/>
<dbReference type="EMBL" id="BMHA01000005">
    <property type="protein sequence ID" value="GGI05713.1"/>
    <property type="molecule type" value="Genomic_DNA"/>
</dbReference>
<reference evidence="2" key="2">
    <citation type="submission" date="2020-09" db="EMBL/GenBank/DDBJ databases">
        <authorList>
            <person name="Sun Q."/>
            <person name="Zhou Y."/>
        </authorList>
    </citation>
    <scope>NUCLEOTIDE SEQUENCE</scope>
    <source>
        <strain evidence="2">CGMCC 1.14988</strain>
    </source>
</reference>
<gene>
    <name evidence="2" type="ORF">GCM10011354_15460</name>
</gene>
<dbReference type="Proteomes" id="UP000650511">
    <property type="component" value="Unassembled WGS sequence"/>
</dbReference>